<feature type="non-terminal residue" evidence="1">
    <location>
        <position position="106"/>
    </location>
</feature>
<dbReference type="EMBL" id="CAJVPS010017630">
    <property type="protein sequence ID" value="CAG8694429.1"/>
    <property type="molecule type" value="Genomic_DNA"/>
</dbReference>
<dbReference type="OrthoDB" id="2477600at2759"/>
<name>A0A9N9HMB7_9GLOM</name>
<keyword evidence="2" id="KW-1185">Reference proteome</keyword>
<protein>
    <submittedName>
        <fullName evidence="1">1783_t:CDS:1</fullName>
    </submittedName>
</protein>
<sequence>SIKKEWIYPKLEFTIFQPKQKLAATFSVPTPTGELRTLANSTEKSFAFLFLMIRRPPRSTHYFYCYLKDYMNYAMDNDGLRGLSKQQAFEKLLLQYQTIIVIVSVL</sequence>
<accession>A0A9N9HMB7</accession>
<evidence type="ECO:0000313" key="1">
    <source>
        <dbReference type="EMBL" id="CAG8694429.1"/>
    </source>
</evidence>
<organism evidence="1 2">
    <name type="scientific">Ambispora leptoticha</name>
    <dbReference type="NCBI Taxonomy" id="144679"/>
    <lineage>
        <taxon>Eukaryota</taxon>
        <taxon>Fungi</taxon>
        <taxon>Fungi incertae sedis</taxon>
        <taxon>Mucoromycota</taxon>
        <taxon>Glomeromycotina</taxon>
        <taxon>Glomeromycetes</taxon>
        <taxon>Archaeosporales</taxon>
        <taxon>Ambisporaceae</taxon>
        <taxon>Ambispora</taxon>
    </lineage>
</organism>
<evidence type="ECO:0000313" key="2">
    <source>
        <dbReference type="Proteomes" id="UP000789508"/>
    </source>
</evidence>
<gene>
    <name evidence="1" type="ORF">ALEPTO_LOCUS11328</name>
</gene>
<reference evidence="1" key="1">
    <citation type="submission" date="2021-06" db="EMBL/GenBank/DDBJ databases">
        <authorList>
            <person name="Kallberg Y."/>
            <person name="Tangrot J."/>
            <person name="Rosling A."/>
        </authorList>
    </citation>
    <scope>NUCLEOTIDE SEQUENCE</scope>
    <source>
        <strain evidence="1">FL130A</strain>
    </source>
</reference>
<feature type="non-terminal residue" evidence="1">
    <location>
        <position position="1"/>
    </location>
</feature>
<dbReference type="AlphaFoldDB" id="A0A9N9HMB7"/>
<dbReference type="Proteomes" id="UP000789508">
    <property type="component" value="Unassembled WGS sequence"/>
</dbReference>
<comment type="caution">
    <text evidence="1">The sequence shown here is derived from an EMBL/GenBank/DDBJ whole genome shotgun (WGS) entry which is preliminary data.</text>
</comment>
<proteinExistence type="predicted"/>